<protein>
    <submittedName>
        <fullName evidence="3">EamA family transporter</fullName>
    </submittedName>
</protein>
<feature type="transmembrane region" description="Helical" evidence="1">
    <location>
        <begin position="219"/>
        <end position="237"/>
    </location>
</feature>
<feature type="transmembrane region" description="Helical" evidence="1">
    <location>
        <begin position="80"/>
        <end position="99"/>
    </location>
</feature>
<keyword evidence="1" id="KW-0812">Transmembrane</keyword>
<feature type="transmembrane region" description="Helical" evidence="1">
    <location>
        <begin position="164"/>
        <end position="186"/>
    </location>
</feature>
<reference evidence="3 4" key="1">
    <citation type="submission" date="2023-07" db="EMBL/GenBank/DDBJ databases">
        <authorList>
            <person name="Kim M.K."/>
        </authorList>
    </citation>
    <scope>NUCLEOTIDE SEQUENCE [LARGE SCALE GENOMIC DNA]</scope>
    <source>
        <strain evidence="3 4">KR1UV-12</strain>
    </source>
</reference>
<evidence type="ECO:0000313" key="3">
    <source>
        <dbReference type="EMBL" id="MDP1028147.1"/>
    </source>
</evidence>
<feature type="transmembrane region" description="Helical" evidence="1">
    <location>
        <begin position="105"/>
        <end position="123"/>
    </location>
</feature>
<evidence type="ECO:0000256" key="1">
    <source>
        <dbReference type="SAM" id="Phobius"/>
    </source>
</evidence>
<organism evidence="3 4">
    <name type="scientific">Sphingomonas aurea</name>
    <dbReference type="NCBI Taxonomy" id="3063994"/>
    <lineage>
        <taxon>Bacteria</taxon>
        <taxon>Pseudomonadati</taxon>
        <taxon>Pseudomonadota</taxon>
        <taxon>Alphaproteobacteria</taxon>
        <taxon>Sphingomonadales</taxon>
        <taxon>Sphingomonadaceae</taxon>
        <taxon>Sphingomonas</taxon>
    </lineage>
</organism>
<comment type="caution">
    <text evidence="3">The sequence shown here is derived from an EMBL/GenBank/DDBJ whole genome shotgun (WGS) entry which is preliminary data.</text>
</comment>
<feature type="transmembrane region" description="Helical" evidence="1">
    <location>
        <begin position="193"/>
        <end position="213"/>
    </location>
</feature>
<name>A0ABT9EMU5_9SPHN</name>
<evidence type="ECO:0000313" key="4">
    <source>
        <dbReference type="Proteomes" id="UP001230685"/>
    </source>
</evidence>
<keyword evidence="4" id="KW-1185">Reference proteome</keyword>
<sequence length="251" mass="25989">MAALRIGIAAMLLTAMFQPWTLRLTASDWPGLLLYGVMIGAMNLLIYRAFAYIPVGIAISIEVLGPLAVAMITSRRVLDLLWIGFAALGLALLPLGSAADGLDPRGVAFALAAALCWGLYVAVGSRVAGHGNRGVAVGMVIASLVVLPFGIGHAGAALLEPRVLAFGLVVAALSSAMPFLLDLFALRHLPRSVFGVLMSASPAVSAVAGIIILHERLSVTQWSGIAAITLACVGTTTRSAREARRAALDAI</sequence>
<keyword evidence="1" id="KW-1133">Transmembrane helix</keyword>
<dbReference type="InterPro" id="IPR000620">
    <property type="entry name" value="EamA_dom"/>
</dbReference>
<keyword evidence="1" id="KW-0472">Membrane</keyword>
<dbReference type="Gene3D" id="1.10.3730.20">
    <property type="match status" value="1"/>
</dbReference>
<dbReference type="Proteomes" id="UP001230685">
    <property type="component" value="Unassembled WGS sequence"/>
</dbReference>
<dbReference type="InterPro" id="IPR037185">
    <property type="entry name" value="EmrE-like"/>
</dbReference>
<dbReference type="Pfam" id="PF00892">
    <property type="entry name" value="EamA"/>
    <property type="match status" value="1"/>
</dbReference>
<dbReference type="EMBL" id="JAUUDS010000007">
    <property type="protein sequence ID" value="MDP1028147.1"/>
    <property type="molecule type" value="Genomic_DNA"/>
</dbReference>
<feature type="transmembrane region" description="Helical" evidence="1">
    <location>
        <begin position="135"/>
        <end position="158"/>
    </location>
</feature>
<evidence type="ECO:0000259" key="2">
    <source>
        <dbReference type="Pfam" id="PF00892"/>
    </source>
</evidence>
<proteinExistence type="predicted"/>
<accession>A0ABT9EMU5</accession>
<dbReference type="SUPFAM" id="SSF103481">
    <property type="entry name" value="Multidrug resistance efflux transporter EmrE"/>
    <property type="match status" value="1"/>
</dbReference>
<feature type="transmembrane region" description="Helical" evidence="1">
    <location>
        <begin position="49"/>
        <end position="73"/>
    </location>
</feature>
<feature type="domain" description="EamA" evidence="2">
    <location>
        <begin position="105"/>
        <end position="236"/>
    </location>
</feature>
<gene>
    <name evidence="3" type="ORF">Q5H91_13065</name>
</gene>